<dbReference type="SUPFAM" id="SSF143120">
    <property type="entry name" value="YefM-like"/>
    <property type="match status" value="1"/>
</dbReference>
<dbReference type="InterPro" id="IPR051416">
    <property type="entry name" value="phD-YefM_TA_antitoxins"/>
</dbReference>
<dbReference type="RefSeq" id="WP_066473371.1">
    <property type="nucleotide sequence ID" value="NZ_CBCRUZ010000006.1"/>
</dbReference>
<evidence type="ECO:0000256" key="2">
    <source>
        <dbReference type="RuleBase" id="RU362080"/>
    </source>
</evidence>
<dbReference type="InterPro" id="IPR036165">
    <property type="entry name" value="YefM-like_sf"/>
</dbReference>
<evidence type="ECO:0000256" key="1">
    <source>
        <dbReference type="ARBA" id="ARBA00009981"/>
    </source>
</evidence>
<dbReference type="Pfam" id="PF02604">
    <property type="entry name" value="PhdYeFM_antitox"/>
    <property type="match status" value="1"/>
</dbReference>
<sequence length="84" mass="9288">MSEPLASYDVHEAKTHLSRILERVEQGEEIVINRAGTPVAKVVPAAGTVRRRGRGMLRGRLRLAEDWDAAEVNAAIANDFHQGR</sequence>
<organism evidence="3 4">
    <name type="scientific">Skermania pinensis</name>
    <dbReference type="NCBI Taxonomy" id="39122"/>
    <lineage>
        <taxon>Bacteria</taxon>
        <taxon>Bacillati</taxon>
        <taxon>Actinomycetota</taxon>
        <taxon>Actinomycetes</taxon>
        <taxon>Mycobacteriales</taxon>
        <taxon>Gordoniaceae</taxon>
        <taxon>Skermania</taxon>
    </lineage>
</organism>
<dbReference type="NCBIfam" id="TIGR01552">
    <property type="entry name" value="phd_fam"/>
    <property type="match status" value="1"/>
</dbReference>
<protein>
    <recommendedName>
        <fullName evidence="2">Antitoxin</fullName>
    </recommendedName>
</protein>
<name>A0ABX8S9B4_9ACTN</name>
<evidence type="ECO:0000313" key="3">
    <source>
        <dbReference type="EMBL" id="QXQ13881.1"/>
    </source>
</evidence>
<reference evidence="3" key="1">
    <citation type="submission" date="2021-07" db="EMBL/GenBank/DDBJ databases">
        <title>Candidatus Kaistella beijingensis sp. nov. isolated from a municipal wastewater treatment plant is involved in sludge foaming.</title>
        <authorList>
            <person name="Song Y."/>
            <person name="Liu S.-J."/>
        </authorList>
    </citation>
    <scope>NUCLEOTIDE SEQUENCE</scope>
    <source>
        <strain evidence="3">DSM 43998</strain>
    </source>
</reference>
<dbReference type="InterPro" id="IPR006442">
    <property type="entry name" value="Antitoxin_Phd/YefM"/>
</dbReference>
<dbReference type="Proteomes" id="UP000887023">
    <property type="component" value="Chromosome"/>
</dbReference>
<evidence type="ECO:0000313" key="4">
    <source>
        <dbReference type="Proteomes" id="UP000887023"/>
    </source>
</evidence>
<keyword evidence="4" id="KW-1185">Reference proteome</keyword>
<dbReference type="PANTHER" id="PTHR35377:SF8">
    <property type="entry name" value="ANTITOXIN VAPB22"/>
    <property type="match status" value="1"/>
</dbReference>
<dbReference type="Gene3D" id="3.40.1620.10">
    <property type="entry name" value="YefM-like domain"/>
    <property type="match status" value="1"/>
</dbReference>
<gene>
    <name evidence="3" type="ORF">KV203_19270</name>
</gene>
<proteinExistence type="inferred from homology"/>
<comment type="similarity">
    <text evidence="1 2">Belongs to the phD/YefM antitoxin family.</text>
</comment>
<dbReference type="EMBL" id="CP079105">
    <property type="protein sequence ID" value="QXQ13881.1"/>
    <property type="molecule type" value="Genomic_DNA"/>
</dbReference>
<accession>A0ABX8S9B4</accession>
<dbReference type="PANTHER" id="PTHR35377">
    <property type="entry name" value="ANTITOXIN VAPB49-RELATED-RELATED"/>
    <property type="match status" value="1"/>
</dbReference>
<comment type="function">
    <text evidence="2">Antitoxin component of a type II toxin-antitoxin (TA) system.</text>
</comment>